<feature type="transmembrane region" description="Helical" evidence="1">
    <location>
        <begin position="28"/>
        <end position="44"/>
    </location>
</feature>
<keyword evidence="1" id="KW-0472">Membrane</keyword>
<dbReference type="GeneID" id="82876419"/>
<dbReference type="NCBIfam" id="TIGR03082">
    <property type="entry name" value="Gneg_AbrB_dup"/>
    <property type="match status" value="1"/>
</dbReference>
<reference evidence="3" key="1">
    <citation type="submission" date="2013-02" db="EMBL/GenBank/DDBJ databases">
        <title>The complete genome sequence of Corynebacterium casei LMG S-19264 (=DSM 44701).</title>
        <authorList>
            <person name="Ruckert C."/>
            <person name="Albersmeier A."/>
            <person name="Kalinowski J."/>
        </authorList>
    </citation>
    <scope>NUCLEOTIDE SEQUENCE [LARGE SCALE GENOMIC DNA]</scope>
    <source>
        <strain evidence="3">LMG S-19264</strain>
    </source>
</reference>
<feature type="transmembrane region" description="Helical" evidence="1">
    <location>
        <begin position="232"/>
        <end position="251"/>
    </location>
</feature>
<feature type="transmembrane region" description="Helical" evidence="1">
    <location>
        <begin position="200"/>
        <end position="220"/>
    </location>
</feature>
<dbReference type="Proteomes" id="UP000019226">
    <property type="component" value="Chromosome"/>
</dbReference>
<organism evidence="2 3">
    <name type="scientific">Corynebacterium casei LMG S-19264</name>
    <dbReference type="NCBI Taxonomy" id="1285583"/>
    <lineage>
        <taxon>Bacteria</taxon>
        <taxon>Bacillati</taxon>
        <taxon>Actinomycetota</taxon>
        <taxon>Actinomycetes</taxon>
        <taxon>Mycobacteriales</taxon>
        <taxon>Corynebacteriaceae</taxon>
        <taxon>Corynebacterium</taxon>
    </lineage>
</organism>
<dbReference type="Pfam" id="PF05145">
    <property type="entry name" value="AbrB"/>
    <property type="match status" value="1"/>
</dbReference>
<accession>A0ABM5PLK6</accession>
<feature type="transmembrane region" description="Helical" evidence="1">
    <location>
        <begin position="80"/>
        <end position="103"/>
    </location>
</feature>
<evidence type="ECO:0008006" key="4">
    <source>
        <dbReference type="Google" id="ProtNLM"/>
    </source>
</evidence>
<keyword evidence="3" id="KW-1185">Reference proteome</keyword>
<feature type="transmembrane region" description="Helical" evidence="1">
    <location>
        <begin position="146"/>
        <end position="164"/>
    </location>
</feature>
<evidence type="ECO:0000313" key="3">
    <source>
        <dbReference type="Proteomes" id="UP000019226"/>
    </source>
</evidence>
<evidence type="ECO:0000313" key="2">
    <source>
        <dbReference type="EMBL" id="AHI18795.1"/>
    </source>
</evidence>
<dbReference type="PANTHER" id="PTHR38457">
    <property type="entry name" value="REGULATOR ABRB-RELATED"/>
    <property type="match status" value="1"/>
</dbReference>
<dbReference type="InterPro" id="IPR017516">
    <property type="entry name" value="AbrB_dup"/>
</dbReference>
<feature type="transmembrane region" description="Helical" evidence="1">
    <location>
        <begin position="323"/>
        <end position="344"/>
    </location>
</feature>
<evidence type="ECO:0000256" key="1">
    <source>
        <dbReference type="SAM" id="Phobius"/>
    </source>
</evidence>
<gene>
    <name evidence="2" type="ORF">CCASEI_01050</name>
</gene>
<keyword evidence="1" id="KW-1133">Transmembrane helix</keyword>
<dbReference type="InterPro" id="IPR007820">
    <property type="entry name" value="AbrB_fam"/>
</dbReference>
<sequence length="358" mass="37941">MDFRWLVVVPASVVLGLLFDWLNVPASWILAAIVSSGSVALISQRDMPVNKHFYSLSRGFIGIMAAVPLTLSSAGQLIKYVPMGVAVGIASVAFCMVGGLLLAKMQKGAISRETGVLSLLPGGASMMPPLADELGANFRYVALTQYLRLLCVSISLPLLVTFMPHPAGDSDASLEASTTWWVILLVLAIAAFGEPLGKKLHMPVASVMGPIVITVVVSFFLPDGITMQPLEIFRILAFLSIGWVCGGGLSMPTLRHFGRQLPATFGLIALILASCATLALPVMAVFDITYFEAYLATSPGALETVLALSSEGGAGPIVVSLQIIRLILVLTVAAYLPQILNFLFRGRRKGRGKGITSA</sequence>
<feature type="transmembrane region" description="Helical" evidence="1">
    <location>
        <begin position="56"/>
        <end position="74"/>
    </location>
</feature>
<feature type="transmembrane region" description="Helical" evidence="1">
    <location>
        <begin position="5"/>
        <end position="22"/>
    </location>
</feature>
<proteinExistence type="predicted"/>
<dbReference type="PANTHER" id="PTHR38457:SF1">
    <property type="entry name" value="REGULATOR ABRB-RELATED"/>
    <property type="match status" value="1"/>
</dbReference>
<feature type="transmembrane region" description="Helical" evidence="1">
    <location>
        <begin position="176"/>
        <end position="193"/>
    </location>
</feature>
<protein>
    <recommendedName>
        <fullName evidence="4">Ammonia monooxygenase</fullName>
    </recommendedName>
</protein>
<name>A0ABM5PLK6_9CORY</name>
<dbReference type="PIRSF" id="PIRSF038991">
    <property type="entry name" value="Protein_AbrB"/>
    <property type="match status" value="1"/>
</dbReference>
<feature type="transmembrane region" description="Helical" evidence="1">
    <location>
        <begin position="263"/>
        <end position="286"/>
    </location>
</feature>
<keyword evidence="1" id="KW-0812">Transmembrane</keyword>
<dbReference type="EMBL" id="CP004350">
    <property type="protein sequence ID" value="AHI18795.1"/>
    <property type="molecule type" value="Genomic_DNA"/>
</dbReference>
<dbReference type="RefSeq" id="WP_006823825.1">
    <property type="nucleotide sequence ID" value="NZ_CP004350.1"/>
</dbReference>